<dbReference type="SMART" id="SM00448">
    <property type="entry name" value="REC"/>
    <property type="match status" value="1"/>
</dbReference>
<evidence type="ECO:0000256" key="3">
    <source>
        <dbReference type="PROSITE-ProRule" id="PRU01091"/>
    </source>
</evidence>
<dbReference type="Proteomes" id="UP001195903">
    <property type="component" value="Unassembled WGS sequence"/>
</dbReference>
<dbReference type="Gene3D" id="3.40.50.2300">
    <property type="match status" value="1"/>
</dbReference>
<dbReference type="CDD" id="cd00383">
    <property type="entry name" value="trans_reg_C"/>
    <property type="match status" value="1"/>
</dbReference>
<evidence type="ECO:0000259" key="5">
    <source>
        <dbReference type="PROSITE" id="PS51755"/>
    </source>
</evidence>
<comment type="caution">
    <text evidence="6">The sequence shown here is derived from an EMBL/GenBank/DDBJ whole genome shotgun (WGS) entry which is preliminary data.</text>
</comment>
<sequence>MGSAVTPVLLLIEDDLPLAELIITFLENQQFTLIHADSIEAALKACDGKTIDLIICDVMLPGQDGFAAFPTLSRKFAAPVIFMTALANTEDEIHGLELGAVDYITKPVMPGLLLARINARLRRQSKPDKLIWQRGELQLHRAHQQLSFGERHFELTTQETELLWILLSRIDEVLSREFLFERFIGREYDGLDRAMDLKISRLRRKLEQFRIPGLNIRTVHGRGYVVNFAGEES</sequence>
<dbReference type="InterPro" id="IPR039420">
    <property type="entry name" value="WalR-like"/>
</dbReference>
<keyword evidence="7" id="KW-1185">Reference proteome</keyword>
<dbReference type="PANTHER" id="PTHR48111:SF47">
    <property type="entry name" value="TRANSCRIPTIONAL REGULATORY PROTEIN RSTA"/>
    <property type="match status" value="1"/>
</dbReference>
<evidence type="ECO:0000256" key="2">
    <source>
        <dbReference type="PROSITE-ProRule" id="PRU00169"/>
    </source>
</evidence>
<evidence type="ECO:0000259" key="4">
    <source>
        <dbReference type="PROSITE" id="PS50110"/>
    </source>
</evidence>
<dbReference type="SUPFAM" id="SSF52172">
    <property type="entry name" value="CheY-like"/>
    <property type="match status" value="1"/>
</dbReference>
<evidence type="ECO:0000313" key="7">
    <source>
        <dbReference type="Proteomes" id="UP001195903"/>
    </source>
</evidence>
<gene>
    <name evidence="6" type="ORF">KJI95_07090</name>
</gene>
<name>A0ABS5V3M3_9GAMM</name>
<dbReference type="Pfam" id="PF00072">
    <property type="entry name" value="Response_reg"/>
    <property type="match status" value="1"/>
</dbReference>
<dbReference type="InterPro" id="IPR036388">
    <property type="entry name" value="WH-like_DNA-bd_sf"/>
</dbReference>
<evidence type="ECO:0000313" key="6">
    <source>
        <dbReference type="EMBL" id="MBT1444289.1"/>
    </source>
</evidence>
<dbReference type="SMART" id="SM00862">
    <property type="entry name" value="Trans_reg_C"/>
    <property type="match status" value="1"/>
</dbReference>
<evidence type="ECO:0000256" key="1">
    <source>
        <dbReference type="ARBA" id="ARBA00023125"/>
    </source>
</evidence>
<dbReference type="EMBL" id="JAHEPS010000002">
    <property type="protein sequence ID" value="MBT1444289.1"/>
    <property type="molecule type" value="Genomic_DNA"/>
</dbReference>
<dbReference type="Gene3D" id="6.10.250.690">
    <property type="match status" value="1"/>
</dbReference>
<feature type="DNA-binding region" description="OmpR/PhoB-type" evidence="3">
    <location>
        <begin position="129"/>
        <end position="228"/>
    </location>
</feature>
<dbReference type="PROSITE" id="PS50110">
    <property type="entry name" value="RESPONSE_REGULATORY"/>
    <property type="match status" value="1"/>
</dbReference>
<accession>A0ABS5V3M3</accession>
<keyword evidence="1 3" id="KW-0238">DNA-binding</keyword>
<proteinExistence type="predicted"/>
<feature type="domain" description="Response regulatory" evidence="4">
    <location>
        <begin position="8"/>
        <end position="121"/>
    </location>
</feature>
<dbReference type="InterPro" id="IPR001789">
    <property type="entry name" value="Sig_transdc_resp-reg_receiver"/>
</dbReference>
<dbReference type="RefSeq" id="WP_214506482.1">
    <property type="nucleotide sequence ID" value="NZ_JAHEPS010000002.1"/>
</dbReference>
<keyword evidence="2" id="KW-0597">Phosphoprotein</keyword>
<dbReference type="PANTHER" id="PTHR48111">
    <property type="entry name" value="REGULATOR OF RPOS"/>
    <property type="match status" value="1"/>
</dbReference>
<dbReference type="InterPro" id="IPR001867">
    <property type="entry name" value="OmpR/PhoB-type_DNA-bd"/>
</dbReference>
<protein>
    <submittedName>
        <fullName evidence="6">Response regulator transcription factor</fullName>
    </submittedName>
</protein>
<dbReference type="Gene3D" id="1.10.10.10">
    <property type="entry name" value="Winged helix-like DNA-binding domain superfamily/Winged helix DNA-binding domain"/>
    <property type="match status" value="1"/>
</dbReference>
<reference evidence="6 7" key="1">
    <citation type="submission" date="2021-05" db="EMBL/GenBank/DDBJ databases">
        <title>Shewanella sp. JM162201.</title>
        <authorList>
            <person name="Xu S."/>
            <person name="Li A."/>
        </authorList>
    </citation>
    <scope>NUCLEOTIDE SEQUENCE [LARGE SCALE GENOMIC DNA]</scope>
    <source>
        <strain evidence="6 7">JM162201</strain>
    </source>
</reference>
<organism evidence="6 7">
    <name type="scientific">Shewanella jiangmenensis</name>
    <dbReference type="NCBI Taxonomy" id="2837387"/>
    <lineage>
        <taxon>Bacteria</taxon>
        <taxon>Pseudomonadati</taxon>
        <taxon>Pseudomonadota</taxon>
        <taxon>Gammaproteobacteria</taxon>
        <taxon>Alteromonadales</taxon>
        <taxon>Shewanellaceae</taxon>
        <taxon>Shewanella</taxon>
    </lineage>
</organism>
<feature type="modified residue" description="4-aspartylphosphate" evidence="2">
    <location>
        <position position="57"/>
    </location>
</feature>
<dbReference type="PROSITE" id="PS51755">
    <property type="entry name" value="OMPR_PHOB"/>
    <property type="match status" value="1"/>
</dbReference>
<feature type="domain" description="OmpR/PhoB-type" evidence="5">
    <location>
        <begin position="129"/>
        <end position="228"/>
    </location>
</feature>
<dbReference type="InterPro" id="IPR011006">
    <property type="entry name" value="CheY-like_superfamily"/>
</dbReference>
<dbReference type="Pfam" id="PF00486">
    <property type="entry name" value="Trans_reg_C"/>
    <property type="match status" value="1"/>
</dbReference>